<feature type="transmembrane region" description="Helical" evidence="1">
    <location>
        <begin position="123"/>
        <end position="143"/>
    </location>
</feature>
<evidence type="ECO:0000313" key="2">
    <source>
        <dbReference type="EMBL" id="PRB86324.1"/>
    </source>
</evidence>
<dbReference type="Proteomes" id="UP000238325">
    <property type="component" value="Unassembled WGS sequence"/>
</dbReference>
<evidence type="ECO:0000256" key="1">
    <source>
        <dbReference type="SAM" id="Phobius"/>
    </source>
</evidence>
<dbReference type="PANTHER" id="PTHR38454">
    <property type="entry name" value="INTEGRAL MEMBRANE PROTEIN-RELATED"/>
    <property type="match status" value="1"/>
</dbReference>
<proteinExistence type="predicted"/>
<keyword evidence="1" id="KW-1133">Transmembrane helix</keyword>
<name>A0A2S9D0R8_CHRCI</name>
<dbReference type="RefSeq" id="WP_105681041.1">
    <property type="nucleotide sequence ID" value="NZ_JBBGZD010000001.1"/>
</dbReference>
<keyword evidence="4" id="KW-1185">Reference proteome</keyword>
<accession>A0A2S9D0R8</accession>
<evidence type="ECO:0000313" key="5">
    <source>
        <dbReference type="Proteomes" id="UP000238534"/>
    </source>
</evidence>
<dbReference type="InterPro" id="IPR018580">
    <property type="entry name" value="Uncharacterised_YfhO"/>
</dbReference>
<feature type="transmembrane region" description="Helical" evidence="1">
    <location>
        <begin position="98"/>
        <end position="116"/>
    </location>
</feature>
<organism evidence="2 5">
    <name type="scientific">Chryseobacterium culicis</name>
    <dbReference type="NCBI Taxonomy" id="680127"/>
    <lineage>
        <taxon>Bacteria</taxon>
        <taxon>Pseudomonadati</taxon>
        <taxon>Bacteroidota</taxon>
        <taxon>Flavobacteriia</taxon>
        <taxon>Flavobacteriales</taxon>
        <taxon>Weeksellaceae</taxon>
        <taxon>Chryseobacterium group</taxon>
        <taxon>Chryseobacterium</taxon>
    </lineage>
</organism>
<feature type="transmembrane region" description="Helical" evidence="1">
    <location>
        <begin position="348"/>
        <end position="365"/>
    </location>
</feature>
<dbReference type="EMBL" id="PCPH01000001">
    <property type="protein sequence ID" value="PRB92077.1"/>
    <property type="molecule type" value="Genomic_DNA"/>
</dbReference>
<comment type="caution">
    <text evidence="2">The sequence shown here is derived from an EMBL/GenBank/DDBJ whole genome shotgun (WGS) entry which is preliminary data.</text>
</comment>
<dbReference type="PANTHER" id="PTHR38454:SF1">
    <property type="entry name" value="INTEGRAL MEMBRANE PROTEIN"/>
    <property type="match status" value="1"/>
</dbReference>
<feature type="transmembrane region" description="Helical" evidence="1">
    <location>
        <begin position="192"/>
        <end position="208"/>
    </location>
</feature>
<evidence type="ECO:0000313" key="4">
    <source>
        <dbReference type="Proteomes" id="UP000238325"/>
    </source>
</evidence>
<dbReference type="AlphaFoldDB" id="A0A2S9D0R8"/>
<evidence type="ECO:0000313" key="3">
    <source>
        <dbReference type="EMBL" id="PRB92077.1"/>
    </source>
</evidence>
<gene>
    <name evidence="2" type="ORF">CQ022_08755</name>
    <name evidence="3" type="ORF">CQ033_02425</name>
</gene>
<keyword evidence="1" id="KW-0812">Transmembrane</keyword>
<dbReference type="Proteomes" id="UP000238534">
    <property type="component" value="Unassembled WGS sequence"/>
</dbReference>
<feature type="transmembrane region" description="Helical" evidence="1">
    <location>
        <begin position="220"/>
        <end position="237"/>
    </location>
</feature>
<feature type="transmembrane region" description="Helical" evidence="1">
    <location>
        <begin position="499"/>
        <end position="517"/>
    </location>
</feature>
<feature type="transmembrane region" description="Helical" evidence="1">
    <location>
        <begin position="412"/>
        <end position="433"/>
    </location>
</feature>
<feature type="transmembrane region" description="Helical" evidence="1">
    <location>
        <begin position="524"/>
        <end position="541"/>
    </location>
</feature>
<keyword evidence="1" id="KW-0472">Membrane</keyword>
<feature type="transmembrane region" description="Helical" evidence="1">
    <location>
        <begin position="149"/>
        <end position="165"/>
    </location>
</feature>
<feature type="transmembrane region" description="Helical" evidence="1">
    <location>
        <begin position="445"/>
        <end position="464"/>
    </location>
</feature>
<evidence type="ECO:0008006" key="6">
    <source>
        <dbReference type="Google" id="ProtNLM"/>
    </source>
</evidence>
<dbReference type="EMBL" id="PCPP01000001">
    <property type="protein sequence ID" value="PRB86324.1"/>
    <property type="molecule type" value="Genomic_DNA"/>
</dbReference>
<dbReference type="OrthoDB" id="9772884at2"/>
<protein>
    <recommendedName>
        <fullName evidence="6">Membrane protein YfhO</fullName>
    </recommendedName>
</protein>
<feature type="transmembrane region" description="Helical" evidence="1">
    <location>
        <begin position="7"/>
        <end position="25"/>
    </location>
</feature>
<feature type="transmembrane region" description="Helical" evidence="1">
    <location>
        <begin position="372"/>
        <end position="392"/>
    </location>
</feature>
<feature type="transmembrane region" description="Helical" evidence="1">
    <location>
        <begin position="812"/>
        <end position="832"/>
    </location>
</feature>
<reference evidence="4 5" key="1">
    <citation type="submission" date="2017-09" db="EMBL/GenBank/DDBJ databases">
        <title>Genomic, metabolic, and phenotypic characteristics of bacterial isolates from the natural microbiome of the model nematode Caenorhabditis elegans.</title>
        <authorList>
            <person name="Zimmermann J."/>
            <person name="Obeng N."/>
            <person name="Yang W."/>
            <person name="Obeng O."/>
            <person name="Kissoyan K."/>
            <person name="Pees B."/>
            <person name="Dirksen P."/>
            <person name="Hoppner M."/>
            <person name="Franke A."/>
            <person name="Rosenstiel P."/>
            <person name="Leippe M."/>
            <person name="Dierking K."/>
            <person name="Kaleta C."/>
            <person name="Schulenburg H."/>
        </authorList>
    </citation>
    <scope>NUCLEOTIDE SEQUENCE [LARGE SCALE GENOMIC DNA]</scope>
    <source>
        <strain evidence="2 5">MYb25</strain>
        <strain evidence="3 4">MYb44</strain>
    </source>
</reference>
<feature type="transmembrane region" description="Helical" evidence="1">
    <location>
        <begin position="170"/>
        <end position="186"/>
    </location>
</feature>
<sequence length="846" mass="95835">MAKNKNLIYIAISVVVFIVLAFLYSTPVFSGKQLFQHDIVQYRGGAKELLDYRANTGNETYWSDSMFGGMPTYQMGSQFKGDIIKKIDSNLNFLPRPVNYLFLLFAGFFLLGMVVVRNWKYALLGATFFGLSTYFYIIIAAGHNGKVNTIEYFAPLLAGILLVYIRKQYIWGFIVTTLFMGLQIAANHPQMTYYLFIALGFLFLSELIRAIQKKTPMKHFLISSGIIAASCMIGVGMNSQRIMANSEYVKETVRGKQILTNDSHTSGKSGMDKESMLMWSYGQLETLNLFIPRLMGGGSQEPEGKEIMNRVQELVQENVGSQSEMDRISKGFSGVTYWGDQPGTSGPAYQGAIVCFLALLGFFFASKKYRYWILGASILTILLAWGSNFMPLSDFFIDYVPFYNKFRAPSSILVVVELLFPLIAILGLYRFFTDEKLTEEYKQKILLYVGGGTLGFLLILLIFGKSLLGFATENEKTYFPPFLLDYLVDERYKLFRIDAIKAFIYVAITAAALFLTLKKKLNQNIALVVIGLVSLFDLWTVNKRYLNDENYVDKIFAENPFQTESSDLLAEKVQGNPNLESILSNVNINKTLETIAEKDKTHYRIYNQTLGVTSETNTSYFKASIGGYHAVKLRRYDDVLNEYINSIDSVKTPNVLNLLNTKYMVFGGPDQPQVVPNPKANGNAWFVSDLKFVETPNQEIKSIGTIDNKKTAVIASSDKAYFDNKPVQADSAAFINLTKYQPNELEFKSQSKTPQLAVFSEVYYPHGWKMFVDEKEVPYIKADYLLRAVHVPAGNHHIRMVFEPEVIEKGKWLSLLSFGLFILLSAFGIFWMNKNKKKEILAEQKA</sequence>